<protein>
    <submittedName>
        <fullName evidence="1">Uncharacterized protein</fullName>
    </submittedName>
</protein>
<proteinExistence type="predicted"/>
<evidence type="ECO:0000313" key="2">
    <source>
        <dbReference type="Proteomes" id="UP000585836"/>
    </source>
</evidence>
<name>A0A7W9PW77_9ACTN</name>
<gene>
    <name evidence="1" type="ORF">FHS34_003891</name>
</gene>
<dbReference type="EMBL" id="JACHJK010000006">
    <property type="protein sequence ID" value="MBB5928422.1"/>
    <property type="molecule type" value="Genomic_DNA"/>
</dbReference>
<dbReference type="Proteomes" id="UP000585836">
    <property type="component" value="Unassembled WGS sequence"/>
</dbReference>
<evidence type="ECO:0000313" key="1">
    <source>
        <dbReference type="EMBL" id="MBB5928422.1"/>
    </source>
</evidence>
<dbReference type="RefSeq" id="WP_263978403.1">
    <property type="nucleotide sequence ID" value="NZ_BAAAWF010000017.1"/>
</dbReference>
<comment type="caution">
    <text evidence="1">The sequence shown here is derived from an EMBL/GenBank/DDBJ whole genome shotgun (WGS) entry which is preliminary data.</text>
</comment>
<reference evidence="1 2" key="1">
    <citation type="submission" date="2020-08" db="EMBL/GenBank/DDBJ databases">
        <title>Genomic Encyclopedia of Type Strains, Phase III (KMG-III): the genomes of soil and plant-associated and newly described type strains.</title>
        <authorList>
            <person name="Whitman W."/>
        </authorList>
    </citation>
    <scope>NUCLEOTIDE SEQUENCE [LARGE SCALE GENOMIC DNA]</scope>
    <source>
        <strain evidence="1 2">CECT 3313</strain>
    </source>
</reference>
<dbReference type="AlphaFoldDB" id="A0A7W9PW77"/>
<keyword evidence="2" id="KW-1185">Reference proteome</keyword>
<organism evidence="1 2">
    <name type="scientific">Streptomyces echinatus</name>
    <dbReference type="NCBI Taxonomy" id="67293"/>
    <lineage>
        <taxon>Bacteria</taxon>
        <taxon>Bacillati</taxon>
        <taxon>Actinomycetota</taxon>
        <taxon>Actinomycetes</taxon>
        <taxon>Kitasatosporales</taxon>
        <taxon>Streptomycetaceae</taxon>
        <taxon>Streptomyces</taxon>
    </lineage>
</organism>
<sequence length="44" mass="4691">MRIALIHEGMAWGLPVLLRGRGSRPFSSADAVMAGRLSTPLAAR</sequence>
<accession>A0A7W9PW77</accession>